<dbReference type="RefSeq" id="WP_146575472.1">
    <property type="nucleotide sequence ID" value="NZ_SJPH01000011.1"/>
</dbReference>
<keyword evidence="3" id="KW-1185">Reference proteome</keyword>
<evidence type="ECO:0000313" key="3">
    <source>
        <dbReference type="Proteomes" id="UP000318995"/>
    </source>
</evidence>
<evidence type="ECO:0008006" key="4">
    <source>
        <dbReference type="Google" id="ProtNLM"/>
    </source>
</evidence>
<accession>A0A5C5VRT7</accession>
<sequence precursor="true">MRRYGPLFLSLLVLGISAPVAPGAVIYETDYTLRSDNGNPFIDGGELRFQDGWLGQTGYTVDSDAPGTVTSSGTFLRTLNNRGATGGVAGGDGSGEVGAGFNDGDTIRIVTSLQYELAPGTTTPSAPNQELANIGIRSNFVNGGFNAAPTHGFEVAYNSFGDGSLKVFTNFARAGSVGADNAFALFVDAADGGFNSGENGGDADLSTDNLEFDYTAEFQAGAWAATELIVTNLDTNMVVAQASIDKPAALEAVAYTGTEAFFGQRFLGNASGAVGTSDGMRFEFTAAIPEPTSFALVWLLSLGVAARRRS</sequence>
<dbReference type="AlphaFoldDB" id="A0A5C5VRT7"/>
<feature type="chain" id="PRO_5022899785" description="PEP-CTERM protein-sorting domain-containing protein" evidence="1">
    <location>
        <begin position="24"/>
        <end position="310"/>
    </location>
</feature>
<evidence type="ECO:0000256" key="1">
    <source>
        <dbReference type="SAM" id="SignalP"/>
    </source>
</evidence>
<comment type="caution">
    <text evidence="2">The sequence shown here is derived from an EMBL/GenBank/DDBJ whole genome shotgun (WGS) entry which is preliminary data.</text>
</comment>
<proteinExistence type="predicted"/>
<dbReference type="Proteomes" id="UP000318995">
    <property type="component" value="Unassembled WGS sequence"/>
</dbReference>
<evidence type="ECO:0000313" key="2">
    <source>
        <dbReference type="EMBL" id="TWT40635.1"/>
    </source>
</evidence>
<dbReference type="EMBL" id="SJPH01000011">
    <property type="protein sequence ID" value="TWT40635.1"/>
    <property type="molecule type" value="Genomic_DNA"/>
</dbReference>
<reference evidence="2 3" key="1">
    <citation type="submission" date="2019-02" db="EMBL/GenBank/DDBJ databases">
        <title>Deep-cultivation of Planctomycetes and their phenomic and genomic characterization uncovers novel biology.</title>
        <authorList>
            <person name="Wiegand S."/>
            <person name="Jogler M."/>
            <person name="Boedeker C."/>
            <person name="Pinto D."/>
            <person name="Vollmers J."/>
            <person name="Rivas-Marin E."/>
            <person name="Kohn T."/>
            <person name="Peeters S.H."/>
            <person name="Heuer A."/>
            <person name="Rast P."/>
            <person name="Oberbeckmann S."/>
            <person name="Bunk B."/>
            <person name="Jeske O."/>
            <person name="Meyerdierks A."/>
            <person name="Storesund J.E."/>
            <person name="Kallscheuer N."/>
            <person name="Luecker S."/>
            <person name="Lage O.M."/>
            <person name="Pohl T."/>
            <person name="Merkel B.J."/>
            <person name="Hornburger P."/>
            <person name="Mueller R.-W."/>
            <person name="Bruemmer F."/>
            <person name="Labrenz M."/>
            <person name="Spormann A.M."/>
            <person name="Op Den Camp H."/>
            <person name="Overmann J."/>
            <person name="Amann R."/>
            <person name="Jetten M.S.M."/>
            <person name="Mascher T."/>
            <person name="Medema M.H."/>
            <person name="Devos D.P."/>
            <person name="Kaster A.-K."/>
            <person name="Ovreas L."/>
            <person name="Rohde M."/>
            <person name="Galperin M.Y."/>
            <person name="Jogler C."/>
        </authorList>
    </citation>
    <scope>NUCLEOTIDE SEQUENCE [LARGE SCALE GENOMIC DNA]</scope>
    <source>
        <strain evidence="2 3">Pla111</strain>
    </source>
</reference>
<dbReference type="OrthoDB" id="9785076at2"/>
<name>A0A5C5VRT7_9BACT</name>
<protein>
    <recommendedName>
        <fullName evidence="4">PEP-CTERM protein-sorting domain-containing protein</fullName>
    </recommendedName>
</protein>
<keyword evidence="1" id="KW-0732">Signal</keyword>
<gene>
    <name evidence="2" type="ORF">Pla111_32800</name>
</gene>
<organism evidence="2 3">
    <name type="scientific">Botrimarina hoheduenensis</name>
    <dbReference type="NCBI Taxonomy" id="2528000"/>
    <lineage>
        <taxon>Bacteria</taxon>
        <taxon>Pseudomonadati</taxon>
        <taxon>Planctomycetota</taxon>
        <taxon>Planctomycetia</taxon>
        <taxon>Pirellulales</taxon>
        <taxon>Lacipirellulaceae</taxon>
        <taxon>Botrimarina</taxon>
    </lineage>
</organism>
<feature type="signal peptide" evidence="1">
    <location>
        <begin position="1"/>
        <end position="23"/>
    </location>
</feature>